<name>Q8QTB0_WSSV</name>
<proteinExistence type="predicted"/>
<reference evidence="1 2" key="4">
    <citation type="journal article" date="2002" name="Virology">
        <title>Identification of a nucleocapsid protein (VP35) gene of shrimp white spot syndrome virus and characterization of the motif important for targeting VP35 to the nuclei of transfected insect cells.</title>
        <authorList>
            <person name="Chen L.L."/>
            <person name="Leu J.H."/>
            <person name="Huang C.J."/>
            <person name="Chou C.M."/>
            <person name="Chen S.M."/>
            <person name="Wang C.H."/>
            <person name="Lo C.F."/>
            <person name="Kou G.H."/>
        </authorList>
    </citation>
    <scope>NUCLEOTIDE SEQUENCE [LARGE SCALE GENOMIC DNA]</scope>
    <source>
        <strain evidence="1">Taiwan</strain>
    </source>
</reference>
<evidence type="ECO:0000313" key="1">
    <source>
        <dbReference type="EMBL" id="AAL89363.1"/>
    </source>
</evidence>
<reference evidence="1 2" key="5">
    <citation type="journal article" date="2002" name="Virology">
        <title>Chimeric polypeptide of thymidine kinase and thymidylate kinase of shrimp white spot syndrome virus: thymidine kinase activity of the recombinant protein expressed in a baculovirus/insect cell system.</title>
        <authorList>
            <person name="Tzeng H.F."/>
            <person name="Chang Z.F."/>
            <person name="Peng S.E."/>
            <person name="Wang C.H."/>
            <person name="Lin J.Y."/>
            <person name="Kou G.H."/>
            <person name="Lo C.F."/>
        </authorList>
    </citation>
    <scope>NUCLEOTIDE SEQUENCE [LARGE SCALE GENOMIC DNA]</scope>
    <source>
        <strain evidence="1">Taiwan</strain>
    </source>
</reference>
<evidence type="ECO:0000313" key="2">
    <source>
        <dbReference type="Proteomes" id="UP000281246"/>
    </source>
</evidence>
<protein>
    <submittedName>
        <fullName evidence="1">WSSV495</fullName>
    </submittedName>
</protein>
<reference evidence="1 2" key="2">
    <citation type="journal article" date="2000" name="Virology">
        <title>Identification and characterization of a shrimp white spot syndrome virus (WSSV) gene that encodes a novel chimeric polypeptide of cellular-type thymidine kinase and thymidylate kinase.</title>
        <authorList>
            <person name="Tsai M.F."/>
            <person name="Yu H.T."/>
            <person name="Tzeng H.F."/>
            <person name="Leu J.H."/>
            <person name="Chou C.M."/>
            <person name="Huang C.J."/>
            <person name="Wang C.H."/>
            <person name="Lin J.Y."/>
            <person name="Kou G.H."/>
            <person name="Lo C.F."/>
        </authorList>
    </citation>
    <scope>NUCLEOTIDE SEQUENCE [LARGE SCALE GENOMIC DNA]</scope>
    <source>
        <strain evidence="1">Taiwan</strain>
    </source>
</reference>
<organism evidence="1 2">
    <name type="scientific">White spot syndrome virus</name>
    <name type="common">WSSV</name>
    <name type="synonym">White spot bacilliform virus</name>
    <dbReference type="NCBI Taxonomy" id="92652"/>
    <lineage>
        <taxon>Viruses</taxon>
        <taxon>Viruses incertae sedis</taxon>
        <taxon>Naldaviricetes</taxon>
        <taxon>Nimaviridae</taxon>
        <taxon>Whispovirus</taxon>
        <taxon>White spot syndrome virus</taxon>
    </lineage>
</organism>
<accession>Q8QTB0</accession>
<dbReference type="EMBL" id="AF440570">
    <property type="protein sequence ID" value="AAL89363.1"/>
    <property type="molecule type" value="Genomic_DNA"/>
</dbReference>
<organismHost>
    <name type="scientific">Crustacea</name>
    <name type="common">crustaceans</name>
    <dbReference type="NCBI Taxonomy" id="6657"/>
</organismHost>
<reference evidence="1 2" key="7">
    <citation type="journal article" date="2002" name="Virology">
        <title>Ribonucleotide reductase of shrimp white spot syndrome virus (WSSV): expression and enzymatic activity in a baculovirus/insect cell system and WSSV-infected shrimp.</title>
        <authorList>
            <person name="Lin S.T."/>
            <person name="Chang Y.S."/>
            <person name="Wang H.C."/>
            <person name="Tzeng H.F."/>
            <person name="Chang Z.F."/>
            <person name="Lin J.Y."/>
            <person name="Wang C.H."/>
            <person name="Lo C.F."/>
            <person name="Kou G.H."/>
        </authorList>
    </citation>
    <scope>NUCLEOTIDE SEQUENCE [LARGE SCALE GENOMIC DNA]</scope>
    <source>
        <strain evidence="1">Taiwan</strain>
    </source>
</reference>
<dbReference type="Proteomes" id="UP000281246">
    <property type="component" value="Segment"/>
</dbReference>
<reference evidence="2" key="1">
    <citation type="journal article" date="2000" name="Virology">
        <title>Transcriptional analysis of the ribonucleotide reductase genes of shrimp white spot syndrome virus.</title>
        <authorList>
            <person name="Tsai M.F."/>
            <person name="Lo C.F."/>
            <person name="van Hulten M.C."/>
            <person name="Tzeng H.F."/>
            <person name="Chou C.M."/>
            <person name="Huang C.J."/>
            <person name="Wang C.H."/>
            <person name="Lin J.Y."/>
            <person name="Vlak J.M."/>
            <person name="Kou G.H."/>
        </authorList>
    </citation>
    <scope>NUCLEOTIDE SEQUENCE [LARGE SCALE GENOMIC DNA]</scope>
</reference>
<reference evidence="1 2" key="6">
    <citation type="journal article" date="2002" name="Virology">
        <title>Transcriptional analysis of the DNA polymerase gene of shrimp white spot syndrome virus.</title>
        <authorList>
            <person name="Chen L.L."/>
            <person name="Wang H.C."/>
            <person name="Huang C.J."/>
            <person name="Peng S.E."/>
            <person name="Chen Y.G."/>
            <person name="Lin S.J."/>
            <person name="Chen W.Y."/>
            <person name="Dai C.F."/>
            <person name="Yu H.T."/>
            <person name="Wang C.H."/>
            <person name="Lo C.F."/>
            <person name="Kou G.H."/>
        </authorList>
    </citation>
    <scope>NUCLEOTIDE SEQUENCE [LARGE SCALE GENOMIC DNA]</scope>
    <source>
        <strain evidence="1">Taiwan</strain>
    </source>
</reference>
<reference evidence="1 2" key="8">
    <citation type="journal article" date="2004" name="J. Virol.">
        <title>Genomic and proteomic analysis of thirty-nine structural proteins of shrimp white spot syndrome virus.</title>
        <authorList>
            <person name="Tsai J.M."/>
            <person name="Wang H.C."/>
            <person name="Leu J.H."/>
            <person name="Hsiao H.H."/>
            <person name="Wang A.H."/>
            <person name="Kou G.H."/>
            <person name="Lo C.F."/>
        </authorList>
    </citation>
    <scope>NUCLEOTIDE SEQUENCE [LARGE SCALE GENOMIC DNA]</scope>
    <source>
        <strain evidence="1">Taiwan</strain>
    </source>
</reference>
<reference evidence="2" key="3">
    <citation type="journal article" date="2001" name="Virology">
        <title>Cloning, characterization, and phylogenetic analysis of a shrimp white spot syndrome virus gene that encodes a protein kinase.</title>
        <authorList>
            <person name="Liu W.J."/>
            <person name="Yu H.T."/>
            <person name="Peng S.E."/>
            <person name="Chang Y.S."/>
            <person name="Pien H.W."/>
            <person name="Lin C.J."/>
            <person name="Huang C.J."/>
            <person name="Tsai M.F."/>
            <person name="Huang C.J."/>
            <person name="Wang C.H."/>
            <person name="Lin J.Y."/>
            <person name="Lo C.F."/>
            <person name="Kou G.H."/>
        </authorList>
    </citation>
    <scope>NUCLEOTIDE SEQUENCE [LARGE SCALE GENOMIC DNA]</scope>
</reference>
<reference evidence="1 2" key="9">
    <citation type="journal article" date="2005" name="J. Virol.">
        <title>The unique stacked rings in the nucleocapsid of the white spot syndrome virus virion are formed by the major structural protein VP664, the largest viral structural protein ever found.</title>
        <authorList>
            <person name="Leu J.H."/>
            <person name="Tsai J.M."/>
            <person name="Wang H.C."/>
            <person name="Wang A.H."/>
            <person name="Wang C.H."/>
            <person name="Kou G.H."/>
            <person name="Lo C.F."/>
        </authorList>
    </citation>
    <scope>NUCLEOTIDE SEQUENCE [LARGE SCALE GENOMIC DNA]</scope>
    <source>
        <strain evidence="1">Taiwan</strain>
    </source>
</reference>
<sequence>MMRRSADSSDTFFAPLNLWNKTKVKYIKMTESHHLSRDLDILCWRAGDTRTSTPDKRAVIVPIAISAKPKKDTNVLVWRLVFEGEPKSLTPTPFPPFIRAESISMSRLAETDGAAVPMGKTCVDRRTSMWTKNWRNGETDHDNT</sequence>